<dbReference type="OrthoDB" id="10034655at2759"/>
<evidence type="ECO:0000313" key="1">
    <source>
        <dbReference type="EMBL" id="EIJ87513.1"/>
    </source>
</evidence>
<reference evidence="1" key="1">
    <citation type="submission" date="2011-01" db="EMBL/GenBank/DDBJ databases">
        <title>The Genome Sequence of Nematocida parisii strain ERTm3.</title>
        <authorList>
            <consortium name="The Broad Institute Genome Sequencing Platform"/>
            <consortium name="The Broad Institute Genome Sequencing Center for Infectious Disease"/>
            <person name="Cuomo C."/>
            <person name="Troemel E."/>
            <person name="Young S.K."/>
            <person name="Zeng Q."/>
            <person name="Gargeya S."/>
            <person name="Fitzgerald M."/>
            <person name="Haas B."/>
            <person name="Abouelleil A."/>
            <person name="Alvarado L."/>
            <person name="Arachchi H.M."/>
            <person name="Berlin A."/>
            <person name="Chapman S.B."/>
            <person name="Gearin G."/>
            <person name="Goldberg J."/>
            <person name="Griggs A."/>
            <person name="Gujja S."/>
            <person name="Hansen M."/>
            <person name="Heiman D."/>
            <person name="Howarth C."/>
            <person name="Larimer J."/>
            <person name="Lui A."/>
            <person name="MacDonald P.J.P."/>
            <person name="McCowen C."/>
            <person name="Montmayeur A."/>
            <person name="Murphy C."/>
            <person name="Neiman D."/>
            <person name="Pearson M."/>
            <person name="Priest M."/>
            <person name="Roberts A."/>
            <person name="Saif S."/>
            <person name="Shea T."/>
            <person name="Sisk P."/>
            <person name="Stolte C."/>
            <person name="Sykes S."/>
            <person name="Wortman J."/>
            <person name="Nusbaum C."/>
            <person name="Birren B."/>
        </authorList>
    </citation>
    <scope>NUCLEOTIDE SEQUENCE</scope>
    <source>
        <strain evidence="1">ERTm3</strain>
    </source>
</reference>
<organism evidence="1 2">
    <name type="scientific">Nematocida parisii (strain ERTm3)</name>
    <name type="common">Nematode killer fungus</name>
    <dbReference type="NCBI Taxonomy" id="935791"/>
    <lineage>
        <taxon>Eukaryota</taxon>
        <taxon>Fungi</taxon>
        <taxon>Fungi incertae sedis</taxon>
        <taxon>Microsporidia</taxon>
        <taxon>Nematocida</taxon>
    </lineage>
</organism>
<protein>
    <recommendedName>
        <fullName evidence="3">CHCH domain-containing protein</fullName>
    </recommendedName>
</protein>
<proteinExistence type="predicted"/>
<dbReference type="HOGENOM" id="CLU_2705381_0_0_1"/>
<dbReference type="OMA" id="YLQAYEC"/>
<dbReference type="InParanoid" id="I3EE66"/>
<accession>I3EE66</accession>
<dbReference type="AlphaFoldDB" id="I3EE66"/>
<keyword evidence="2" id="KW-1185">Reference proteome</keyword>
<sequence length="73" mass="8540">MNNTVRADEDCGCNSDDPCTFEYLQAYECYLKSPNKITKECAEKITAMKECYAKRESNSRWSVKNLLRYLLNK</sequence>
<evidence type="ECO:0008006" key="3">
    <source>
        <dbReference type="Google" id="ProtNLM"/>
    </source>
</evidence>
<evidence type="ECO:0000313" key="2">
    <source>
        <dbReference type="Proteomes" id="UP000002872"/>
    </source>
</evidence>
<dbReference type="Proteomes" id="UP000002872">
    <property type="component" value="Unassembled WGS sequence"/>
</dbReference>
<dbReference type="EMBL" id="GL870882">
    <property type="protein sequence ID" value="EIJ87513.1"/>
    <property type="molecule type" value="Genomic_DNA"/>
</dbReference>
<dbReference type="VEuPathDB" id="MicrosporidiaDB:NEQG_02395"/>
<gene>
    <name evidence="1" type="ORF">NEQG_02395</name>
</gene>
<name>I3EE66_NEMP3</name>